<comment type="caution">
    <text evidence="1">The sequence shown here is derived from an EMBL/GenBank/DDBJ whole genome shotgun (WGS) entry which is preliminary data.</text>
</comment>
<name>A0A243S712_9ACTN</name>
<reference evidence="1 2" key="1">
    <citation type="submission" date="2017-05" db="EMBL/GenBank/DDBJ databases">
        <title>Biotechnological potential of actinobacteria isolated from South African environments.</title>
        <authorList>
            <person name="Le Roes-Hill M."/>
            <person name="Prins A."/>
            <person name="Durrell K.A."/>
        </authorList>
    </citation>
    <scope>NUCLEOTIDE SEQUENCE [LARGE SCALE GENOMIC DNA]</scope>
    <source>
        <strain evidence="1 2">HMC13</strain>
    </source>
</reference>
<organism evidence="1 2">
    <name type="scientific">Streptomyces swartbergensis</name>
    <dbReference type="NCBI Taxonomy" id="487165"/>
    <lineage>
        <taxon>Bacteria</taxon>
        <taxon>Bacillati</taxon>
        <taxon>Actinomycetota</taxon>
        <taxon>Actinomycetes</taxon>
        <taxon>Kitasatosporales</taxon>
        <taxon>Streptomycetaceae</taxon>
        <taxon>Streptomyces</taxon>
    </lineage>
</organism>
<keyword evidence="2" id="KW-1185">Reference proteome</keyword>
<dbReference type="EMBL" id="NGFN01000043">
    <property type="protein sequence ID" value="OUD03338.1"/>
    <property type="molecule type" value="Genomic_DNA"/>
</dbReference>
<evidence type="ECO:0000313" key="2">
    <source>
        <dbReference type="Proteomes" id="UP000195105"/>
    </source>
</evidence>
<protein>
    <submittedName>
        <fullName evidence="1">Uncharacterized protein</fullName>
    </submittedName>
</protein>
<proteinExistence type="predicted"/>
<evidence type="ECO:0000313" key="1">
    <source>
        <dbReference type="EMBL" id="OUD03338.1"/>
    </source>
</evidence>
<sequence length="260" mass="27777">MTNTETARELLYRHGLPEDVIDGALCLHAQELASVQRKDAAVWGVDTAAGQHRLAAADLIDPTHAVPAAVPPVDRAALHDRIAAALAREDARTCGWGHGFLDRYGADAETDGFVDAVLAVLPEPADRAEWDALCRDADRLRKDGVQLRARADRIDAMVQQLCADRAAVLLEAADCAEIVALRLRMKHDVGAANGAYEVMAELRRMAAEAQTGTEAPARDCPACEAGIGHSEHCPTPETHKWGCGCHTDPAAEAQQDGAQS</sequence>
<gene>
    <name evidence="1" type="ORF">CA983_10030</name>
</gene>
<accession>A0A243S712</accession>
<dbReference type="AlphaFoldDB" id="A0A243S712"/>
<dbReference type="Proteomes" id="UP000195105">
    <property type="component" value="Unassembled WGS sequence"/>
</dbReference>
<dbReference type="RefSeq" id="WP_086600521.1">
    <property type="nucleotide sequence ID" value="NZ_NGFN01000043.1"/>
</dbReference>